<gene>
    <name evidence="1" type="ORF">AsAng_0029600</name>
</gene>
<proteinExistence type="predicted"/>
<name>A0A915YFV5_9BACT</name>
<organism evidence="1 2">
    <name type="scientific">Aureispira anguillae</name>
    <dbReference type="NCBI Taxonomy" id="2864201"/>
    <lineage>
        <taxon>Bacteria</taxon>
        <taxon>Pseudomonadati</taxon>
        <taxon>Bacteroidota</taxon>
        <taxon>Saprospiria</taxon>
        <taxon>Saprospirales</taxon>
        <taxon>Saprospiraceae</taxon>
        <taxon>Aureispira</taxon>
    </lineage>
</organism>
<evidence type="ECO:0000313" key="2">
    <source>
        <dbReference type="Proteomes" id="UP001060919"/>
    </source>
</evidence>
<dbReference type="RefSeq" id="WP_264793339.1">
    <property type="nucleotide sequence ID" value="NZ_AP026867.1"/>
</dbReference>
<accession>A0A915YFV5</accession>
<sequence length="111" mass="12973">MIITVTSVRLRSLWYYFKLSWHGLKITLQVRKAPGFIKMKNTGFGYLHYTITSWESKEDMQKAMLLGAHGEAMKESAKLAIETGSYTYESDRFPSWKEAKEKLKLGHFIKY</sequence>
<keyword evidence="2" id="KW-1185">Reference proteome</keyword>
<dbReference type="AlphaFoldDB" id="A0A915YFV5"/>
<dbReference type="Proteomes" id="UP001060919">
    <property type="component" value="Chromosome"/>
</dbReference>
<evidence type="ECO:0000313" key="1">
    <source>
        <dbReference type="EMBL" id="BDS12241.1"/>
    </source>
</evidence>
<dbReference type="EMBL" id="AP026867">
    <property type="protein sequence ID" value="BDS12241.1"/>
    <property type="molecule type" value="Genomic_DNA"/>
</dbReference>
<reference evidence="1" key="1">
    <citation type="submission" date="2022-09" db="EMBL/GenBank/DDBJ databases">
        <title>Aureispira anguillicida sp. nov., isolated from Leptocephalus of Japanese eel Anguilla japonica.</title>
        <authorList>
            <person name="Yuasa K."/>
            <person name="Mekata T."/>
            <person name="Ikunari K."/>
        </authorList>
    </citation>
    <scope>NUCLEOTIDE SEQUENCE</scope>
    <source>
        <strain evidence="1">EL160426</strain>
    </source>
</reference>
<evidence type="ECO:0008006" key="3">
    <source>
        <dbReference type="Google" id="ProtNLM"/>
    </source>
</evidence>
<protein>
    <recommendedName>
        <fullName evidence="3">DUF3291 domain-containing protein</fullName>
    </recommendedName>
</protein>
<dbReference type="KEGG" id="aup:AsAng_0029600"/>